<evidence type="ECO:0000313" key="5">
    <source>
        <dbReference type="Proteomes" id="UP000748025"/>
    </source>
</evidence>
<feature type="region of interest" description="Disordered" evidence="1">
    <location>
        <begin position="217"/>
        <end position="275"/>
    </location>
</feature>
<keyword evidence="2" id="KW-0812">Transmembrane</keyword>
<keyword evidence="5" id="KW-1185">Reference proteome</keyword>
<evidence type="ECO:0000256" key="1">
    <source>
        <dbReference type="SAM" id="MobiDB-lite"/>
    </source>
</evidence>
<proteinExistence type="predicted"/>
<protein>
    <recommendedName>
        <fullName evidence="6">Mid2 domain-containing protein</fullName>
    </recommendedName>
</protein>
<keyword evidence="3" id="KW-0732">Signal</keyword>
<keyword evidence="2" id="KW-0472">Membrane</keyword>
<gene>
    <name evidence="4" type="ORF">E4U43_001160</name>
</gene>
<feature type="transmembrane region" description="Helical" evidence="2">
    <location>
        <begin position="185"/>
        <end position="209"/>
    </location>
</feature>
<comment type="caution">
    <text evidence="4">The sequence shown here is derived from an EMBL/GenBank/DDBJ whole genome shotgun (WGS) entry which is preliminary data.</text>
</comment>
<keyword evidence="2" id="KW-1133">Transmembrane helix</keyword>
<dbReference type="OrthoDB" id="5215637at2759"/>
<dbReference type="PROSITE" id="PS51257">
    <property type="entry name" value="PROKAR_LIPOPROTEIN"/>
    <property type="match status" value="1"/>
</dbReference>
<feature type="signal peptide" evidence="3">
    <location>
        <begin position="1"/>
        <end position="18"/>
    </location>
</feature>
<organism evidence="4 5">
    <name type="scientific">Claviceps pusilla</name>
    <dbReference type="NCBI Taxonomy" id="123648"/>
    <lineage>
        <taxon>Eukaryota</taxon>
        <taxon>Fungi</taxon>
        <taxon>Dikarya</taxon>
        <taxon>Ascomycota</taxon>
        <taxon>Pezizomycotina</taxon>
        <taxon>Sordariomycetes</taxon>
        <taxon>Hypocreomycetidae</taxon>
        <taxon>Hypocreales</taxon>
        <taxon>Clavicipitaceae</taxon>
        <taxon>Claviceps</taxon>
    </lineage>
</organism>
<feature type="compositionally biased region" description="Polar residues" evidence="1">
    <location>
        <begin position="235"/>
        <end position="250"/>
    </location>
</feature>
<dbReference type="Proteomes" id="UP000748025">
    <property type="component" value="Unassembled WGS sequence"/>
</dbReference>
<reference evidence="4" key="1">
    <citation type="journal article" date="2020" name="bioRxiv">
        <title>Whole genome comparisons of ergot fungi reveals the divergence and evolution of species within the genus Claviceps are the result of varying mechanisms driving genome evolution and host range expansion.</title>
        <authorList>
            <person name="Wyka S.A."/>
            <person name="Mondo S.J."/>
            <person name="Liu M."/>
            <person name="Dettman J."/>
            <person name="Nalam V."/>
            <person name="Broders K.D."/>
        </authorList>
    </citation>
    <scope>NUCLEOTIDE SEQUENCE</scope>
    <source>
        <strain evidence="4">CCC 602</strain>
    </source>
</reference>
<dbReference type="AlphaFoldDB" id="A0A9P7SW61"/>
<dbReference type="EMBL" id="SRPW01001364">
    <property type="protein sequence ID" value="KAG6002145.1"/>
    <property type="molecule type" value="Genomic_DNA"/>
</dbReference>
<evidence type="ECO:0000256" key="3">
    <source>
        <dbReference type="SAM" id="SignalP"/>
    </source>
</evidence>
<evidence type="ECO:0008006" key="6">
    <source>
        <dbReference type="Google" id="ProtNLM"/>
    </source>
</evidence>
<sequence length="275" mass="28398">MPPTKLASFFCLVAVSLAQDCYWPAGSPASSLIACGTTAADSTNSACCYKGHYCLSNGLCFEPASMTMYRGGCTDKRFKSPSCSSYCYGTSPNLGISEGDSHSGVWTCGNSKYACDPSLCATRNFTIPAAKMVINDALRADVANLTSTATTIAPTCSATQAPASASASAPGETQCSQSEGISTGGAIGIGVGVGAPLAMATAVLLILLLREKRKATPPNKPELEATHQHHPAPGLSSSSHHAPVNSNSYYGQDDVNRKDAPSSEIMGTPRHEMGT</sequence>
<feature type="chain" id="PRO_5040379748" description="Mid2 domain-containing protein" evidence="3">
    <location>
        <begin position="19"/>
        <end position="275"/>
    </location>
</feature>
<accession>A0A9P7SW61</accession>
<evidence type="ECO:0000313" key="4">
    <source>
        <dbReference type="EMBL" id="KAG6002145.1"/>
    </source>
</evidence>
<name>A0A9P7SW61_9HYPO</name>
<evidence type="ECO:0000256" key="2">
    <source>
        <dbReference type="SAM" id="Phobius"/>
    </source>
</evidence>